<evidence type="ECO:0000313" key="2">
    <source>
        <dbReference type="Proteomes" id="UP000319865"/>
    </source>
</evidence>
<accession>A0A543PHS2</accession>
<dbReference type="RefSeq" id="WP_142026101.1">
    <property type="nucleotide sequence ID" value="NZ_VFQE01000001.1"/>
</dbReference>
<sequence length="254" mass="27304">MRESLHSAGVAELLWRTEDGPPGATGVVPLMLGGRPAVALPWVHAETARAAAGADTAALVLSDPRLTGSNWEPLAAVGRLTLLEDGDGSVFTESLLDQELRKHPPSRVLADSHMLRREHWWYLPRLILVLDVDRVAPVARREGPADAVLAVDDGGLQIATVRVADWSASPLELRGPVPDAEGPAVLIGQELSVPDVERWTVHTTTGRYAGDRLSDVRPAGNRDLEPVPGLFARVRRQRALERGCISALRAAGHA</sequence>
<proteinExistence type="predicted"/>
<evidence type="ECO:0008006" key="3">
    <source>
        <dbReference type="Google" id="ProtNLM"/>
    </source>
</evidence>
<keyword evidence="2" id="KW-1185">Reference proteome</keyword>
<comment type="caution">
    <text evidence="1">The sequence shown here is derived from an EMBL/GenBank/DDBJ whole genome shotgun (WGS) entry which is preliminary data.</text>
</comment>
<name>A0A543PHS2_9ACTN</name>
<protein>
    <recommendedName>
        <fullName evidence="3">Pyridoxamine 5'-phosphate oxidase-like protein</fullName>
    </recommendedName>
</protein>
<dbReference type="Proteomes" id="UP000319865">
    <property type="component" value="Unassembled WGS sequence"/>
</dbReference>
<organism evidence="1 2">
    <name type="scientific">Blastococcus colisei</name>
    <dbReference type="NCBI Taxonomy" id="1564162"/>
    <lineage>
        <taxon>Bacteria</taxon>
        <taxon>Bacillati</taxon>
        <taxon>Actinomycetota</taxon>
        <taxon>Actinomycetes</taxon>
        <taxon>Geodermatophilales</taxon>
        <taxon>Geodermatophilaceae</taxon>
        <taxon>Blastococcus</taxon>
    </lineage>
</organism>
<evidence type="ECO:0000313" key="1">
    <source>
        <dbReference type="EMBL" id="TQN43636.1"/>
    </source>
</evidence>
<dbReference type="AlphaFoldDB" id="A0A543PHS2"/>
<reference evidence="1 2" key="1">
    <citation type="submission" date="2019-06" db="EMBL/GenBank/DDBJ databases">
        <title>Sequencing the genomes of 1000 actinobacteria strains.</title>
        <authorList>
            <person name="Klenk H.-P."/>
        </authorList>
    </citation>
    <scope>NUCLEOTIDE SEQUENCE [LARGE SCALE GENOMIC DNA]</scope>
    <source>
        <strain evidence="1 2">DSM 46837</strain>
    </source>
</reference>
<gene>
    <name evidence="1" type="ORF">FHU33_3092</name>
</gene>
<dbReference type="EMBL" id="VFQE01000001">
    <property type="protein sequence ID" value="TQN43636.1"/>
    <property type="molecule type" value="Genomic_DNA"/>
</dbReference>
<dbReference type="OrthoDB" id="4933758at2"/>